<dbReference type="GO" id="GO:0004725">
    <property type="term" value="F:protein tyrosine phosphatase activity"/>
    <property type="evidence" value="ECO:0007669"/>
    <property type="project" value="UniProtKB-UniRule"/>
</dbReference>
<dbReference type="GO" id="GO:0051301">
    <property type="term" value="P:cell division"/>
    <property type="evidence" value="ECO:0007669"/>
    <property type="project" value="UniProtKB-UniRule"/>
</dbReference>
<dbReference type="InterPro" id="IPR036873">
    <property type="entry name" value="Rhodanese-like_dom_sf"/>
</dbReference>
<dbReference type="PROSITE" id="PS50206">
    <property type="entry name" value="RHODANESE_3"/>
    <property type="match status" value="1"/>
</dbReference>
<evidence type="ECO:0000256" key="10">
    <source>
        <dbReference type="RuleBase" id="RU368028"/>
    </source>
</evidence>
<evidence type="ECO:0000256" key="6">
    <source>
        <dbReference type="ARBA" id="ARBA00022912"/>
    </source>
</evidence>
<dbReference type="GO" id="GO:0005737">
    <property type="term" value="C:cytoplasm"/>
    <property type="evidence" value="ECO:0007669"/>
    <property type="project" value="TreeGrafter"/>
</dbReference>
<keyword evidence="6 10" id="KW-0904">Protein phosphatase</keyword>
<dbReference type="SUPFAM" id="SSF52821">
    <property type="entry name" value="Rhodanese/Cell cycle control phosphatase"/>
    <property type="match status" value="1"/>
</dbReference>
<evidence type="ECO:0000256" key="5">
    <source>
        <dbReference type="ARBA" id="ARBA00022801"/>
    </source>
</evidence>
<dbReference type="PANTHER" id="PTHR10828">
    <property type="entry name" value="M-PHASE INDUCER PHOSPHATASE DUAL SPECIFICITY PHOSPHATASE CDC25"/>
    <property type="match status" value="1"/>
</dbReference>
<evidence type="ECO:0000313" key="14">
    <source>
        <dbReference type="Proteomes" id="UP000242525"/>
    </source>
</evidence>
<evidence type="ECO:0000256" key="1">
    <source>
        <dbReference type="ARBA" id="ARBA00011065"/>
    </source>
</evidence>
<evidence type="ECO:0000256" key="3">
    <source>
        <dbReference type="ARBA" id="ARBA00022618"/>
    </source>
</evidence>
<protein>
    <recommendedName>
        <fullName evidence="9 10">M-phase inducer phosphatase</fullName>
        <ecNumber evidence="2 10">3.1.3.48</ecNumber>
    </recommendedName>
</protein>
<dbReference type="CDD" id="cd01530">
    <property type="entry name" value="Cdc25"/>
    <property type="match status" value="1"/>
</dbReference>
<keyword evidence="5 10" id="KW-0378">Hydrolase</keyword>
<keyword evidence="7 10" id="KW-0131">Cell cycle</keyword>
<evidence type="ECO:0000256" key="2">
    <source>
        <dbReference type="ARBA" id="ARBA00013064"/>
    </source>
</evidence>
<organism evidence="13 14">
    <name type="scientific">Geotrichum candidum</name>
    <name type="common">Oospora lactis</name>
    <name type="synonym">Dipodascus geotrichum</name>
    <dbReference type="NCBI Taxonomy" id="1173061"/>
    <lineage>
        <taxon>Eukaryota</taxon>
        <taxon>Fungi</taxon>
        <taxon>Dikarya</taxon>
        <taxon>Ascomycota</taxon>
        <taxon>Saccharomycotina</taxon>
        <taxon>Dipodascomycetes</taxon>
        <taxon>Dipodascales</taxon>
        <taxon>Dipodascaceae</taxon>
        <taxon>Geotrichum</taxon>
    </lineage>
</organism>
<dbReference type="GO" id="GO:0000086">
    <property type="term" value="P:G2/M transition of mitotic cell cycle"/>
    <property type="evidence" value="ECO:0007669"/>
    <property type="project" value="TreeGrafter"/>
</dbReference>
<dbReference type="PANTHER" id="PTHR10828:SF17">
    <property type="entry name" value="PROTEIN-TYROSINE-PHOSPHATASE"/>
    <property type="match status" value="1"/>
</dbReference>
<comment type="caution">
    <text evidence="13">The sequence shown here is derived from an EMBL/GenBank/DDBJ whole genome shotgun (WGS) entry which is preliminary data.</text>
</comment>
<feature type="region of interest" description="Disordered" evidence="11">
    <location>
        <begin position="501"/>
        <end position="527"/>
    </location>
</feature>
<feature type="region of interest" description="Disordered" evidence="11">
    <location>
        <begin position="102"/>
        <end position="130"/>
    </location>
</feature>
<dbReference type="InterPro" id="IPR001763">
    <property type="entry name" value="Rhodanese-like_dom"/>
</dbReference>
<evidence type="ECO:0000259" key="12">
    <source>
        <dbReference type="PROSITE" id="PS50206"/>
    </source>
</evidence>
<dbReference type="InterPro" id="IPR000751">
    <property type="entry name" value="MPI_Phosphatase"/>
</dbReference>
<feature type="domain" description="Rhodanese" evidence="12">
    <location>
        <begin position="305"/>
        <end position="410"/>
    </location>
</feature>
<evidence type="ECO:0000256" key="7">
    <source>
        <dbReference type="ARBA" id="ARBA00023306"/>
    </source>
</evidence>
<dbReference type="OrthoDB" id="26523at2759"/>
<comment type="similarity">
    <text evidence="1 10">Belongs to the MPI phosphatase family.</text>
</comment>
<reference evidence="13" key="1">
    <citation type="submission" date="2014-03" db="EMBL/GenBank/DDBJ databases">
        <authorList>
            <person name="Casaregola S."/>
        </authorList>
    </citation>
    <scope>NUCLEOTIDE SEQUENCE [LARGE SCALE GENOMIC DNA]</scope>
    <source>
        <strain evidence="13">CLIB 918</strain>
    </source>
</reference>
<dbReference type="FunFam" id="3.40.250.10:FF:000021">
    <property type="entry name" value="M-phase inducer phosphatase cdc-25.2"/>
    <property type="match status" value="1"/>
</dbReference>
<keyword evidence="3 10" id="KW-0132">Cell division</keyword>
<dbReference type="Proteomes" id="UP000242525">
    <property type="component" value="Unassembled WGS sequence"/>
</dbReference>
<accession>A0A0J9XCH0</accession>
<dbReference type="PRINTS" id="PR00716">
    <property type="entry name" value="MPIPHPHTASE"/>
</dbReference>
<evidence type="ECO:0000256" key="4">
    <source>
        <dbReference type="ARBA" id="ARBA00022776"/>
    </source>
</evidence>
<feature type="compositionally biased region" description="Acidic residues" evidence="11">
    <location>
        <begin position="117"/>
        <end position="126"/>
    </location>
</feature>
<dbReference type="GO" id="GO:0010971">
    <property type="term" value="P:positive regulation of G2/M transition of mitotic cell cycle"/>
    <property type="evidence" value="ECO:0007669"/>
    <property type="project" value="TreeGrafter"/>
</dbReference>
<name>A0A0J9XCH0_GEOCN</name>
<dbReference type="AlphaFoldDB" id="A0A0J9XCH0"/>
<evidence type="ECO:0000256" key="9">
    <source>
        <dbReference type="ARBA" id="ARBA00067190"/>
    </source>
</evidence>
<comment type="function">
    <text evidence="10">Tyrosine protein phosphatase which functions as a dosage-dependent inducer of mitotic progression.</text>
</comment>
<feature type="compositionally biased region" description="Low complexity" evidence="11">
    <location>
        <begin position="105"/>
        <end position="116"/>
    </location>
</feature>
<dbReference type="STRING" id="1173061.A0A0J9XCH0"/>
<proteinExistence type="inferred from homology"/>
<dbReference type="EC" id="3.1.3.48" evidence="2 10"/>
<dbReference type="GO" id="GO:0005634">
    <property type="term" value="C:nucleus"/>
    <property type="evidence" value="ECO:0007669"/>
    <property type="project" value="TreeGrafter"/>
</dbReference>
<dbReference type="GO" id="GO:0110032">
    <property type="term" value="P:positive regulation of G2/MI transition of meiotic cell cycle"/>
    <property type="evidence" value="ECO:0007669"/>
    <property type="project" value="TreeGrafter"/>
</dbReference>
<evidence type="ECO:0000313" key="13">
    <source>
        <dbReference type="EMBL" id="CDO54931.1"/>
    </source>
</evidence>
<dbReference type="EMBL" id="CCBN010000009">
    <property type="protein sequence ID" value="CDO54931.1"/>
    <property type="molecule type" value="Genomic_DNA"/>
</dbReference>
<sequence length="527" mass="59344">MALDLAPPAELVAPCKFFLPSTTTFDPSSLSRKPIAPCKPSDHSLFIKKRQSRTRSNSVFPAPKLSSLAHVNNRRAVSFELGPSPLPHKTSFYDLYKAEDEGTESDSSASSASVFSDPEDDNDSDDDHVFPKFQLNSKASVLQFPTSCTSAIDSYFGMSTSNLPTKQTPRQSLKSLSKNRLFLTEPPQLSPDLSTASSFEYPPCSTGFSWGMPSFGHDSTRYFPRHCKVRRTHSMFEHPEKVLLAPRDNVPIQETSPALLPFTCKPSILSQEKCPIKTNKVDQDQFRRIDSATLCEIMDGKHSSLYDRHVIVDCRFEYEYKGGHIDGAININSKKLLREELITNASSTEKVLLIFHCEYSAHRGPQMAMQLRNLDREANMNRYPMLYYPDIVILTGGYSTFFNTHANRCFPQKYVGMNDNTHADTCEREMDKFRRSMKLPRTQSITSDAGLTDHLSSDLARPFNPVIKNSFKFPTEKPAFLERKTNSFSSPTCIKAKTLFNDSTPTNNKRRVGGYSKMSAPAARVRL</sequence>
<dbReference type="Pfam" id="PF00581">
    <property type="entry name" value="Rhodanese"/>
    <property type="match status" value="1"/>
</dbReference>
<evidence type="ECO:0000256" key="8">
    <source>
        <dbReference type="ARBA" id="ARBA00051722"/>
    </source>
</evidence>
<keyword evidence="4 10" id="KW-0498">Mitosis</keyword>
<gene>
    <name evidence="13" type="ORF">BN980_GECA09s01473g</name>
</gene>
<dbReference type="SMART" id="SM00450">
    <property type="entry name" value="RHOD"/>
    <property type="match status" value="1"/>
</dbReference>
<keyword evidence="14" id="KW-1185">Reference proteome</keyword>
<comment type="catalytic activity">
    <reaction evidence="8 10">
        <text>O-phospho-L-tyrosyl-[protein] + H2O = L-tyrosyl-[protein] + phosphate</text>
        <dbReference type="Rhea" id="RHEA:10684"/>
        <dbReference type="Rhea" id="RHEA-COMP:10136"/>
        <dbReference type="Rhea" id="RHEA-COMP:20101"/>
        <dbReference type="ChEBI" id="CHEBI:15377"/>
        <dbReference type="ChEBI" id="CHEBI:43474"/>
        <dbReference type="ChEBI" id="CHEBI:46858"/>
        <dbReference type="ChEBI" id="CHEBI:61978"/>
        <dbReference type="EC" id="3.1.3.48"/>
    </reaction>
</comment>
<dbReference type="Gene3D" id="3.40.250.10">
    <property type="entry name" value="Rhodanese-like domain"/>
    <property type="match status" value="1"/>
</dbReference>
<evidence type="ECO:0000256" key="11">
    <source>
        <dbReference type="SAM" id="MobiDB-lite"/>
    </source>
</evidence>